<dbReference type="GO" id="GO:0036297">
    <property type="term" value="P:interstrand cross-link repair"/>
    <property type="evidence" value="ECO:0007669"/>
    <property type="project" value="InterPro"/>
</dbReference>
<keyword evidence="9" id="KW-0175">Coiled coil</keyword>
<keyword evidence="6 8" id="KW-0460">Magnesium</keyword>
<evidence type="ECO:0000256" key="2">
    <source>
        <dbReference type="ARBA" id="ARBA00005533"/>
    </source>
</evidence>
<dbReference type="AlphaFoldDB" id="A0A914P6D2"/>
<feature type="compositionally biased region" description="Acidic residues" evidence="10">
    <location>
        <begin position="981"/>
        <end position="992"/>
    </location>
</feature>
<evidence type="ECO:0000256" key="1">
    <source>
        <dbReference type="ARBA" id="ARBA00000983"/>
    </source>
</evidence>
<protein>
    <recommendedName>
        <fullName evidence="8">Fanconi-associated nuclease</fullName>
        <ecNumber evidence="8">3.1.4.1</ecNumber>
    </recommendedName>
</protein>
<dbReference type="GO" id="GO:0070336">
    <property type="term" value="F:flap-structured DNA binding"/>
    <property type="evidence" value="ECO:0007669"/>
    <property type="project" value="TreeGrafter"/>
</dbReference>
<comment type="function">
    <text evidence="8">Nuclease required for the repair of DNA interstrand cross-links (ICL). Acts as a 5'-3' exonuclease that anchors at a cut end of DNA and cleaves DNA successively at every third nucleotide, allowing to excise an ICL from one strand through flanking incisions.</text>
</comment>
<keyword evidence="8" id="KW-0227">DNA damage</keyword>
<dbReference type="CDD" id="cd22326">
    <property type="entry name" value="FAN1-like"/>
    <property type="match status" value="1"/>
</dbReference>
<dbReference type="GO" id="GO:0004528">
    <property type="term" value="F:phosphodiesterase I activity"/>
    <property type="evidence" value="ECO:0007669"/>
    <property type="project" value="UniProtKB-EC"/>
</dbReference>
<keyword evidence="8" id="KW-0539">Nucleus</keyword>
<dbReference type="WBParaSite" id="PDA_v2.g10258.t1">
    <property type="protein sequence ID" value="PDA_v2.g10258.t1"/>
    <property type="gene ID" value="PDA_v2.g10258"/>
</dbReference>
<evidence type="ECO:0000256" key="3">
    <source>
        <dbReference type="ARBA" id="ARBA00022722"/>
    </source>
</evidence>
<comment type="subcellular location">
    <subcellularLocation>
        <location evidence="8">Nucleus</location>
    </subcellularLocation>
</comment>
<feature type="compositionally biased region" description="Polar residues" evidence="10">
    <location>
        <begin position="76"/>
        <end position="91"/>
    </location>
</feature>
<organism evidence="12 13">
    <name type="scientific">Panagrolaimus davidi</name>
    <dbReference type="NCBI Taxonomy" id="227884"/>
    <lineage>
        <taxon>Eukaryota</taxon>
        <taxon>Metazoa</taxon>
        <taxon>Ecdysozoa</taxon>
        <taxon>Nematoda</taxon>
        <taxon>Chromadorea</taxon>
        <taxon>Rhabditida</taxon>
        <taxon>Tylenchina</taxon>
        <taxon>Panagrolaimomorpha</taxon>
        <taxon>Panagrolaimoidea</taxon>
        <taxon>Panagrolaimidae</taxon>
        <taxon>Panagrolaimus</taxon>
    </lineage>
</organism>
<sequence>MLANAFKRATAGSKCNKCGSVVNFAYIKRHNQECKGIVSTTITEDNDSDEIEVVDEIIKVVSVETSNSKTRKTNKRQNSAPATVKKPTSNDEVVMLSDSEDVVEPLPKKSSTKSFDQLSTSNASEATTTTYTKTARALVYVEDPSANMTLPEVYEKLMEQLEKLCSAGSNAGYLIASQTNTRLSQSPKKKAPEIEPEVIAEEPLPSSSKATTSTATVEESDGFKPVYPKPQRIPNSGQGFSNIYRPPRHKKDDSAQRAAEKIKPELEADLPETLVLQADKTYGPSYIVRFFWRMLKRVLSKEAGIQGEKAPEFWGDDLRLFYWLVTMSDSEQYLFVRLCLRLRKWLTVDELSKYATNGTSIVDIASGLVAAKLIEESDSPDASLTLDEALSRLSRAELNRLARTYKVEHRIKAKDVIFNILAIANGKDVFGRPMLPLVLNNARKHLTNCYRVKEHPLALFNSILTLYCPTHMNTGLLFDPTTTAGLASNLMFQLLQVETHKLDFCGPKDIVKCISIYRNYEELKDYMEAKRIEATMAWDKRSGKYQNMYDNGMTAINRVKNMVENRKDHLERLSLLPHHLRRYTDAWVYVRSAAHTVDAMERLRKYDEAVELIEFLLNTDALLQYCPDRRGFLYDRLALDLGHHLKRKDDSLNACVRGISDPIVRNKDKLLLQDRALRLDKDFEISVKISEPRHICISGKIIDKYLGEQRINHFYVEKNGEKEIVSVEELALRHFREEQDFWNGMHTEGQIWHTVFGIICYDIIFDHSIDTVWFSPIQDAPADLNTLDFFLKRKDRFEQRLSLLLEESQKEVLKDIMKENFVKNRGRTNAKIDWNVFESFADFEEFMLCIKPEALVMIINRIIEDHRHHRSGFPDLTLWDPATKRLALIEVKGPGDKLSTKQRLWLDFFNKHGVEAFVCRVMGESYKNRQIPNQPATSKKNNRKKIKEVNTLIEEEEVECEEMEVEDDEIVKVDRVVSDDEFDMEEEKESDLDFVSSSKPSSSYSMRITRSSSRNKSSPDLIG</sequence>
<dbReference type="GO" id="GO:0005634">
    <property type="term" value="C:nucleus"/>
    <property type="evidence" value="ECO:0007669"/>
    <property type="project" value="UniProtKB-SubCell"/>
</dbReference>
<evidence type="ECO:0000256" key="7">
    <source>
        <dbReference type="ARBA" id="ARBA00023211"/>
    </source>
</evidence>
<dbReference type="Proteomes" id="UP000887578">
    <property type="component" value="Unplaced"/>
</dbReference>
<feature type="region of interest" description="Disordered" evidence="10">
    <location>
        <begin position="180"/>
        <end position="257"/>
    </location>
</feature>
<dbReference type="InterPro" id="IPR033315">
    <property type="entry name" value="Fan1-like"/>
</dbReference>
<evidence type="ECO:0000259" key="11">
    <source>
        <dbReference type="SMART" id="SM00990"/>
    </source>
</evidence>
<name>A0A914P6D2_9BILA</name>
<feature type="compositionally biased region" description="Low complexity" evidence="10">
    <location>
        <begin position="996"/>
        <end position="1014"/>
    </location>
</feature>
<reference evidence="13" key="1">
    <citation type="submission" date="2022-11" db="UniProtKB">
        <authorList>
            <consortium name="WormBaseParasite"/>
        </authorList>
    </citation>
    <scope>IDENTIFICATION</scope>
</reference>
<evidence type="ECO:0000256" key="8">
    <source>
        <dbReference type="RuleBase" id="RU365033"/>
    </source>
</evidence>
<evidence type="ECO:0000313" key="12">
    <source>
        <dbReference type="Proteomes" id="UP000887578"/>
    </source>
</evidence>
<dbReference type="Pfam" id="PF21170">
    <property type="entry name" value="FAN1_TPR"/>
    <property type="match status" value="1"/>
</dbReference>
<accession>A0A914P6D2</accession>
<dbReference type="GO" id="GO:0017108">
    <property type="term" value="F:5'-flap endonuclease activity"/>
    <property type="evidence" value="ECO:0007669"/>
    <property type="project" value="TreeGrafter"/>
</dbReference>
<dbReference type="SMART" id="SM00990">
    <property type="entry name" value="VRR_NUC"/>
    <property type="match status" value="1"/>
</dbReference>
<keyword evidence="8" id="KW-0234">DNA repair</keyword>
<dbReference type="Pfam" id="PF08774">
    <property type="entry name" value="VRR_NUC"/>
    <property type="match status" value="1"/>
</dbReference>
<keyword evidence="7 8" id="KW-0464">Manganese</keyword>
<evidence type="ECO:0000256" key="10">
    <source>
        <dbReference type="SAM" id="MobiDB-lite"/>
    </source>
</evidence>
<comment type="similarity">
    <text evidence="2 8">Belongs to the FAN1 family.</text>
</comment>
<comment type="cofactor">
    <cofactor evidence="8">
        <name>Mg(2+)</name>
        <dbReference type="ChEBI" id="CHEBI:18420"/>
    </cofactor>
    <cofactor evidence="8">
        <name>Mn(2+)</name>
        <dbReference type="ChEBI" id="CHEBI:29035"/>
    </cofactor>
</comment>
<dbReference type="Gene3D" id="3.40.1350.10">
    <property type="match status" value="1"/>
</dbReference>
<keyword evidence="4 8" id="KW-0479">Metal-binding</keyword>
<keyword evidence="12" id="KW-1185">Reference proteome</keyword>
<keyword evidence="3 8" id="KW-0540">Nuclease</keyword>
<proteinExistence type="inferred from homology"/>
<evidence type="ECO:0000256" key="4">
    <source>
        <dbReference type="ARBA" id="ARBA00022723"/>
    </source>
</evidence>
<keyword evidence="5 8" id="KW-0378">Hydrolase</keyword>
<dbReference type="GO" id="GO:0046872">
    <property type="term" value="F:metal ion binding"/>
    <property type="evidence" value="ECO:0007669"/>
    <property type="project" value="UniProtKB-KW"/>
</dbReference>
<dbReference type="GO" id="GO:0008409">
    <property type="term" value="F:5'-3' exonuclease activity"/>
    <property type="evidence" value="ECO:0007669"/>
    <property type="project" value="TreeGrafter"/>
</dbReference>
<evidence type="ECO:0000313" key="13">
    <source>
        <dbReference type="WBParaSite" id="PDA_v2.g10258.t1"/>
    </source>
</evidence>
<dbReference type="InterPro" id="IPR049132">
    <property type="entry name" value="FAN1-like_euk"/>
</dbReference>
<dbReference type="InterPro" id="IPR049126">
    <property type="entry name" value="FAN1-like_TPR"/>
</dbReference>
<dbReference type="PANTHER" id="PTHR15749:SF4">
    <property type="entry name" value="FANCONI-ASSOCIATED NUCLEASE 1"/>
    <property type="match status" value="1"/>
</dbReference>
<feature type="region of interest" description="Disordered" evidence="10">
    <location>
        <begin position="981"/>
        <end position="1023"/>
    </location>
</feature>
<dbReference type="InterPro" id="IPR011856">
    <property type="entry name" value="tRNA_endonuc-like_dom_sf"/>
</dbReference>
<feature type="region of interest" description="Disordered" evidence="10">
    <location>
        <begin position="65"/>
        <end position="127"/>
    </location>
</feature>
<comment type="catalytic activity">
    <reaction evidence="1 8">
        <text>Hydrolytically removes 5'-nucleotides successively from the 3'-hydroxy termini of 3'-hydroxy-terminated oligonucleotides.</text>
        <dbReference type="EC" id="3.1.4.1"/>
    </reaction>
</comment>
<dbReference type="PANTHER" id="PTHR15749">
    <property type="entry name" value="FANCONI-ASSOCIATED NUCLEASE 1"/>
    <property type="match status" value="1"/>
</dbReference>
<feature type="compositionally biased region" description="Low complexity" evidence="10">
    <location>
        <begin position="201"/>
        <end position="216"/>
    </location>
</feature>
<evidence type="ECO:0000256" key="5">
    <source>
        <dbReference type="ARBA" id="ARBA00022801"/>
    </source>
</evidence>
<evidence type="ECO:0000256" key="6">
    <source>
        <dbReference type="ARBA" id="ARBA00022842"/>
    </source>
</evidence>
<dbReference type="EC" id="3.1.4.1" evidence="8"/>
<evidence type="ECO:0000256" key="9">
    <source>
        <dbReference type="SAM" id="Coils"/>
    </source>
</evidence>
<feature type="domain" description="VRR-NUC" evidence="11">
    <location>
        <begin position="808"/>
        <end position="923"/>
    </location>
</feature>
<dbReference type="InterPro" id="IPR014883">
    <property type="entry name" value="VRR_NUC"/>
</dbReference>
<feature type="coiled-coil region" evidence="9">
    <location>
        <begin position="939"/>
        <end position="966"/>
    </location>
</feature>